<keyword evidence="5 12" id="KW-0418">Kinase</keyword>
<dbReference type="EC" id="2.7.11.11" evidence="1"/>
<protein>
    <recommendedName>
        <fullName evidence="1">cAMP-dependent protein kinase</fullName>
        <ecNumber evidence="1">2.7.11.11</ecNumber>
    </recommendedName>
</protein>
<evidence type="ECO:0000256" key="8">
    <source>
        <dbReference type="ARBA" id="ARBA00047454"/>
    </source>
</evidence>
<evidence type="ECO:0000256" key="5">
    <source>
        <dbReference type="ARBA" id="ARBA00022777"/>
    </source>
</evidence>
<comment type="caution">
    <text evidence="12">The sequence shown here is derived from an EMBL/GenBank/DDBJ whole genome shotgun (WGS) entry which is preliminary data.</text>
</comment>
<feature type="region of interest" description="Disordered" evidence="9">
    <location>
        <begin position="1"/>
        <end position="24"/>
    </location>
</feature>
<evidence type="ECO:0000256" key="2">
    <source>
        <dbReference type="ARBA" id="ARBA00022527"/>
    </source>
</evidence>
<dbReference type="SMART" id="SM00220">
    <property type="entry name" value="S_TKc"/>
    <property type="match status" value="1"/>
</dbReference>
<keyword evidence="4" id="KW-0547">Nucleotide-binding</keyword>
<dbReference type="EMBL" id="MU157865">
    <property type="protein sequence ID" value="KAF9527042.1"/>
    <property type="molecule type" value="Genomic_DNA"/>
</dbReference>
<evidence type="ECO:0000259" key="10">
    <source>
        <dbReference type="PROSITE" id="PS50011"/>
    </source>
</evidence>
<dbReference type="Pfam" id="PF00069">
    <property type="entry name" value="Pkinase"/>
    <property type="match status" value="1"/>
</dbReference>
<evidence type="ECO:0000259" key="11">
    <source>
        <dbReference type="PROSITE" id="PS51285"/>
    </source>
</evidence>
<evidence type="ECO:0000256" key="1">
    <source>
        <dbReference type="ARBA" id="ARBA00012444"/>
    </source>
</evidence>
<dbReference type="InterPro" id="IPR011009">
    <property type="entry name" value="Kinase-like_dom_sf"/>
</dbReference>
<dbReference type="InterPro" id="IPR000961">
    <property type="entry name" value="AGC-kinase_C"/>
</dbReference>
<sequence>MPANRSNPKETRKTARSLKTRPVRRGDPLLYEGEEIRYENVIFPAEDLGEPFKIVYALEFDDEYDTRAERVAQPHDPRPPRLDLKDLQIIKTLGQSICQVLLVRSKRKTHHLDSHHLFALKSIPRKHCRQIPVTLALQRALGEGFNYDTVERRAKEHGYEKKAEVGILAQLDWNPFVAGMYETFFDSVNLYVALEYAPGGTLRTLLRKSPGGMKPSESLFYFSNIVCALEFLHEHEIIHRDLKPENVLLNTDGYLCLTDFGSALRDGVIDRHWELGGTGCYQAPEWNRLMLCEDPCAKALDWWAAGCMLFEMATGKMASLSHLNHLLYAFFEGRNYLAWPPCAKIGKKLQDLILSILEVQPSDRIGTEGTEEVQSHPWLADVEWDNMRDRRYLPPYIPQPLDASGLWHHSSLPEGHQVPGLVLDDPPIHLANDDRFPERSHSQ</sequence>
<reference evidence="12" key="1">
    <citation type="submission" date="2020-11" db="EMBL/GenBank/DDBJ databases">
        <authorList>
            <consortium name="DOE Joint Genome Institute"/>
            <person name="Ahrendt S."/>
            <person name="Riley R."/>
            <person name="Andreopoulos W."/>
            <person name="Labutti K."/>
            <person name="Pangilinan J."/>
            <person name="Ruiz-Duenas F.J."/>
            <person name="Barrasa J.M."/>
            <person name="Sanchez-Garcia M."/>
            <person name="Camarero S."/>
            <person name="Miyauchi S."/>
            <person name="Serrano A."/>
            <person name="Linde D."/>
            <person name="Babiker R."/>
            <person name="Drula E."/>
            <person name="Ayuso-Fernandez I."/>
            <person name="Pacheco R."/>
            <person name="Padilla G."/>
            <person name="Ferreira P."/>
            <person name="Barriuso J."/>
            <person name="Kellner H."/>
            <person name="Castanera R."/>
            <person name="Alfaro M."/>
            <person name="Ramirez L."/>
            <person name="Pisabarro A.G."/>
            <person name="Kuo A."/>
            <person name="Tritt A."/>
            <person name="Lipzen A."/>
            <person name="He G."/>
            <person name="Yan M."/>
            <person name="Ng V."/>
            <person name="Cullen D."/>
            <person name="Martin F."/>
            <person name="Rosso M.-N."/>
            <person name="Henrissat B."/>
            <person name="Hibbett D."/>
            <person name="Martinez A.T."/>
            <person name="Grigoriev I.V."/>
        </authorList>
    </citation>
    <scope>NUCLEOTIDE SEQUENCE</scope>
    <source>
        <strain evidence="12">CBS 506.95</strain>
    </source>
</reference>
<feature type="domain" description="Protein kinase" evidence="10">
    <location>
        <begin position="87"/>
        <end position="379"/>
    </location>
</feature>
<evidence type="ECO:0000256" key="9">
    <source>
        <dbReference type="SAM" id="MobiDB-lite"/>
    </source>
</evidence>
<evidence type="ECO:0000256" key="6">
    <source>
        <dbReference type="ARBA" id="ARBA00022840"/>
    </source>
</evidence>
<accession>A0A9P6JN58</accession>
<proteinExistence type="predicted"/>
<evidence type="ECO:0000256" key="4">
    <source>
        <dbReference type="ARBA" id="ARBA00022741"/>
    </source>
</evidence>
<comment type="catalytic activity">
    <reaction evidence="8">
        <text>L-seryl-[protein] + ATP = O-phospho-L-seryl-[protein] + ADP + H(+)</text>
        <dbReference type="Rhea" id="RHEA:17989"/>
        <dbReference type="Rhea" id="RHEA-COMP:9863"/>
        <dbReference type="Rhea" id="RHEA-COMP:11604"/>
        <dbReference type="ChEBI" id="CHEBI:15378"/>
        <dbReference type="ChEBI" id="CHEBI:29999"/>
        <dbReference type="ChEBI" id="CHEBI:30616"/>
        <dbReference type="ChEBI" id="CHEBI:83421"/>
        <dbReference type="ChEBI" id="CHEBI:456216"/>
        <dbReference type="EC" id="2.7.11.11"/>
    </reaction>
</comment>
<evidence type="ECO:0000313" key="13">
    <source>
        <dbReference type="Proteomes" id="UP000807306"/>
    </source>
</evidence>
<dbReference type="SUPFAM" id="SSF56112">
    <property type="entry name" value="Protein kinase-like (PK-like)"/>
    <property type="match status" value="1"/>
</dbReference>
<dbReference type="AlphaFoldDB" id="A0A9P6JN58"/>
<dbReference type="PANTHER" id="PTHR24353">
    <property type="entry name" value="CYCLIC NUCLEOTIDE-DEPENDENT PROTEIN KINASE"/>
    <property type="match status" value="1"/>
</dbReference>
<organism evidence="12 13">
    <name type="scientific">Crepidotus variabilis</name>
    <dbReference type="NCBI Taxonomy" id="179855"/>
    <lineage>
        <taxon>Eukaryota</taxon>
        <taxon>Fungi</taxon>
        <taxon>Dikarya</taxon>
        <taxon>Basidiomycota</taxon>
        <taxon>Agaricomycotina</taxon>
        <taxon>Agaricomycetes</taxon>
        <taxon>Agaricomycetidae</taxon>
        <taxon>Agaricales</taxon>
        <taxon>Agaricineae</taxon>
        <taxon>Crepidotaceae</taxon>
        <taxon>Crepidotus</taxon>
    </lineage>
</organism>
<keyword evidence="2" id="KW-0723">Serine/threonine-protein kinase</keyword>
<dbReference type="Gene3D" id="1.10.510.10">
    <property type="entry name" value="Transferase(Phosphotransferase) domain 1"/>
    <property type="match status" value="1"/>
</dbReference>
<name>A0A9P6JN58_9AGAR</name>
<dbReference type="PROSITE" id="PS00108">
    <property type="entry name" value="PROTEIN_KINASE_ST"/>
    <property type="match status" value="1"/>
</dbReference>
<keyword evidence="6" id="KW-0067">ATP-binding</keyword>
<keyword evidence="3" id="KW-0808">Transferase</keyword>
<feature type="domain" description="AGC-kinase C-terminal" evidence="11">
    <location>
        <begin position="380"/>
        <end position="443"/>
    </location>
</feature>
<gene>
    <name evidence="12" type="ORF">CPB83DRAFT_836986</name>
</gene>
<feature type="compositionally biased region" description="Basic residues" evidence="9">
    <location>
        <begin position="14"/>
        <end position="23"/>
    </location>
</feature>
<dbReference type="InterPro" id="IPR008271">
    <property type="entry name" value="Ser/Thr_kinase_AS"/>
</dbReference>
<dbReference type="Proteomes" id="UP000807306">
    <property type="component" value="Unassembled WGS sequence"/>
</dbReference>
<dbReference type="OrthoDB" id="10252171at2759"/>
<evidence type="ECO:0000256" key="3">
    <source>
        <dbReference type="ARBA" id="ARBA00022679"/>
    </source>
</evidence>
<evidence type="ECO:0000313" key="12">
    <source>
        <dbReference type="EMBL" id="KAF9527042.1"/>
    </source>
</evidence>
<evidence type="ECO:0000256" key="7">
    <source>
        <dbReference type="ARBA" id="ARBA00047292"/>
    </source>
</evidence>
<dbReference type="GO" id="GO:0005524">
    <property type="term" value="F:ATP binding"/>
    <property type="evidence" value="ECO:0007669"/>
    <property type="project" value="UniProtKB-KW"/>
</dbReference>
<dbReference type="Gene3D" id="3.30.200.20">
    <property type="entry name" value="Phosphorylase Kinase, domain 1"/>
    <property type="match status" value="1"/>
</dbReference>
<keyword evidence="13" id="KW-1185">Reference proteome</keyword>
<dbReference type="GO" id="GO:0004691">
    <property type="term" value="F:cAMP-dependent protein kinase activity"/>
    <property type="evidence" value="ECO:0007669"/>
    <property type="project" value="UniProtKB-EC"/>
</dbReference>
<dbReference type="PROSITE" id="PS51285">
    <property type="entry name" value="AGC_KINASE_CTER"/>
    <property type="match status" value="1"/>
</dbReference>
<dbReference type="InterPro" id="IPR000719">
    <property type="entry name" value="Prot_kinase_dom"/>
</dbReference>
<dbReference type="PROSITE" id="PS50011">
    <property type="entry name" value="PROTEIN_KINASE_DOM"/>
    <property type="match status" value="1"/>
</dbReference>
<comment type="catalytic activity">
    <reaction evidence="7">
        <text>L-threonyl-[protein] + ATP = O-phospho-L-threonyl-[protein] + ADP + H(+)</text>
        <dbReference type="Rhea" id="RHEA:46608"/>
        <dbReference type="Rhea" id="RHEA-COMP:11060"/>
        <dbReference type="Rhea" id="RHEA-COMP:11605"/>
        <dbReference type="ChEBI" id="CHEBI:15378"/>
        <dbReference type="ChEBI" id="CHEBI:30013"/>
        <dbReference type="ChEBI" id="CHEBI:30616"/>
        <dbReference type="ChEBI" id="CHEBI:61977"/>
        <dbReference type="ChEBI" id="CHEBI:456216"/>
        <dbReference type="EC" id="2.7.11.11"/>
    </reaction>
</comment>